<dbReference type="OrthoDB" id="504708at2759"/>
<accession>A0A086JIF0</accession>
<feature type="compositionally biased region" description="Polar residues" evidence="1">
    <location>
        <begin position="309"/>
        <end position="322"/>
    </location>
</feature>
<evidence type="ECO:0000313" key="3">
    <source>
        <dbReference type="Proteomes" id="UP000028837"/>
    </source>
</evidence>
<dbReference type="VEuPathDB" id="ToxoDB:TGDOM2_293900"/>
<feature type="region of interest" description="Disordered" evidence="1">
    <location>
        <begin position="193"/>
        <end position="239"/>
    </location>
</feature>
<feature type="region of interest" description="Disordered" evidence="1">
    <location>
        <begin position="1"/>
        <end position="20"/>
    </location>
</feature>
<feature type="compositionally biased region" description="Basic and acidic residues" evidence="1">
    <location>
        <begin position="345"/>
        <end position="358"/>
    </location>
</feature>
<dbReference type="AlphaFoldDB" id="A0A086JIF0"/>
<name>A0A086JIF0_TOXGO</name>
<dbReference type="Proteomes" id="UP000028837">
    <property type="component" value="Unassembled WGS sequence"/>
</dbReference>
<comment type="caution">
    <text evidence="2">The sequence shown here is derived from an EMBL/GenBank/DDBJ whole genome shotgun (WGS) entry which is preliminary data.</text>
</comment>
<dbReference type="EMBL" id="AHZU02001481">
    <property type="protein sequence ID" value="KFG31918.1"/>
    <property type="molecule type" value="Genomic_DNA"/>
</dbReference>
<feature type="compositionally biased region" description="Basic and acidic residues" evidence="1">
    <location>
        <begin position="200"/>
        <end position="213"/>
    </location>
</feature>
<feature type="compositionally biased region" description="Basic and acidic residues" evidence="1">
    <location>
        <begin position="122"/>
        <end position="144"/>
    </location>
</feature>
<gene>
    <name evidence="2" type="ORF">TGDOM2_293900</name>
</gene>
<reference evidence="2 3" key="1">
    <citation type="submission" date="2014-02" db="EMBL/GenBank/DDBJ databases">
        <authorList>
            <person name="Sibley D."/>
            <person name="Venepally P."/>
            <person name="Karamycheva S."/>
            <person name="Hadjithomas M."/>
            <person name="Khan A."/>
            <person name="Brunk B."/>
            <person name="Roos D."/>
            <person name="Caler E."/>
            <person name="Lorenzi H."/>
        </authorList>
    </citation>
    <scope>NUCLEOTIDE SEQUENCE [LARGE SCALE GENOMIC DNA]</scope>
    <source>
        <strain evidence="2 3">GAB2-2007-GAL-DOM2</strain>
    </source>
</reference>
<sequence>MEVSRSHRWPLGSSPHSSSPALCWSCVSRFPRSTCRRGGRFPPLYFSRSSFLLRVLPLVLYSLVSGPSPVPLSFSPSAFSCFSPSFPLTVAAESPSDAAGDAPSSSPDGEPLDSTSETAASESEKRSEDKTQLTEEQMKEKARNAAEAAAAATAKALELGVSVPPLVTASAGGSDILSTHSAASDAADAADRTASGFAADPDKSAVVRADDMRYQSNPENSTDGEHANSEEEEKPIPVDGGDCIIFAAEEGDRDSCSCPEGFVLCNWQDVQMIQRRLARIERAARAAAVRVLLLHLDKLPAEELETAPASRSPSAKESNSASEADAKVGGELRGSSSASGDQATDDSRKEEGATDEAETRLEAMLPTDLAEFVKQTAKAAMSLHAPGWVKTLCDDDARTGFKSYGVQIDYEVEAICKDEGTKDAPAVDFIYELNTYVPLSRLRKLQEKDSSWTPRHCLVADFYLCKRLPHKRKKVNCEMSGWSEWSPECVNGTQMRKNRITRSGQHGGRACVWDGKQPVHAEVTELRSCSQPSS</sequence>
<feature type="region of interest" description="Disordered" evidence="1">
    <location>
        <begin position="92"/>
        <end position="146"/>
    </location>
</feature>
<protein>
    <submittedName>
        <fullName evidence="2">Sporozoite protein with an altered thrombospondin repeat SPATR</fullName>
    </submittedName>
</protein>
<feature type="region of interest" description="Disordered" evidence="1">
    <location>
        <begin position="304"/>
        <end position="358"/>
    </location>
</feature>
<organism evidence="2 3">
    <name type="scientific">Toxoplasma gondii GAB2-2007-GAL-DOM2</name>
    <dbReference type="NCBI Taxonomy" id="1130820"/>
    <lineage>
        <taxon>Eukaryota</taxon>
        <taxon>Sar</taxon>
        <taxon>Alveolata</taxon>
        <taxon>Apicomplexa</taxon>
        <taxon>Conoidasida</taxon>
        <taxon>Coccidia</taxon>
        <taxon>Eucoccidiorida</taxon>
        <taxon>Eimeriorina</taxon>
        <taxon>Sarcocystidae</taxon>
        <taxon>Toxoplasma</taxon>
    </lineage>
</organism>
<evidence type="ECO:0000313" key="2">
    <source>
        <dbReference type="EMBL" id="KFG31918.1"/>
    </source>
</evidence>
<feature type="compositionally biased region" description="Low complexity" evidence="1">
    <location>
        <begin position="92"/>
        <end position="121"/>
    </location>
</feature>
<evidence type="ECO:0000256" key="1">
    <source>
        <dbReference type="SAM" id="MobiDB-lite"/>
    </source>
</evidence>
<proteinExistence type="predicted"/>